<dbReference type="EMBL" id="CP037920">
    <property type="protein sequence ID" value="QDT94743.1"/>
    <property type="molecule type" value="Genomic_DNA"/>
</dbReference>
<organism evidence="1 2">
    <name type="scientific">Gimesia aquarii</name>
    <dbReference type="NCBI Taxonomy" id="2527964"/>
    <lineage>
        <taxon>Bacteria</taxon>
        <taxon>Pseudomonadati</taxon>
        <taxon>Planctomycetota</taxon>
        <taxon>Planctomycetia</taxon>
        <taxon>Planctomycetales</taxon>
        <taxon>Planctomycetaceae</taxon>
        <taxon>Gimesia</taxon>
    </lineage>
</organism>
<dbReference type="Proteomes" id="UP000318704">
    <property type="component" value="Chromosome"/>
</dbReference>
<dbReference type="AlphaFoldDB" id="A0A517VP45"/>
<evidence type="ECO:0008006" key="3">
    <source>
        <dbReference type="Google" id="ProtNLM"/>
    </source>
</evidence>
<gene>
    <name evidence="1" type="ORF">V144x_01740</name>
</gene>
<evidence type="ECO:0000313" key="2">
    <source>
        <dbReference type="Proteomes" id="UP000318704"/>
    </source>
</evidence>
<dbReference type="KEGG" id="gaw:V144x_01740"/>
<accession>A0A517VP45</accession>
<proteinExistence type="predicted"/>
<reference evidence="1 2" key="1">
    <citation type="submission" date="2019-03" db="EMBL/GenBank/DDBJ databases">
        <title>Deep-cultivation of Planctomycetes and their phenomic and genomic characterization uncovers novel biology.</title>
        <authorList>
            <person name="Wiegand S."/>
            <person name="Jogler M."/>
            <person name="Boedeker C."/>
            <person name="Pinto D."/>
            <person name="Vollmers J."/>
            <person name="Rivas-Marin E."/>
            <person name="Kohn T."/>
            <person name="Peeters S.H."/>
            <person name="Heuer A."/>
            <person name="Rast P."/>
            <person name="Oberbeckmann S."/>
            <person name="Bunk B."/>
            <person name="Jeske O."/>
            <person name="Meyerdierks A."/>
            <person name="Storesund J.E."/>
            <person name="Kallscheuer N."/>
            <person name="Luecker S."/>
            <person name="Lage O.M."/>
            <person name="Pohl T."/>
            <person name="Merkel B.J."/>
            <person name="Hornburger P."/>
            <person name="Mueller R.-W."/>
            <person name="Bruemmer F."/>
            <person name="Labrenz M."/>
            <person name="Spormann A.M."/>
            <person name="Op den Camp H."/>
            <person name="Overmann J."/>
            <person name="Amann R."/>
            <person name="Jetten M.S.M."/>
            <person name="Mascher T."/>
            <person name="Medema M.H."/>
            <person name="Devos D.P."/>
            <person name="Kaster A.-K."/>
            <person name="Ovreas L."/>
            <person name="Rohde M."/>
            <person name="Galperin M.Y."/>
            <person name="Jogler C."/>
        </authorList>
    </citation>
    <scope>NUCLEOTIDE SEQUENCE [LARGE SCALE GENOMIC DNA]</scope>
    <source>
        <strain evidence="1 2">V144</strain>
    </source>
</reference>
<name>A0A517VP45_9PLAN</name>
<protein>
    <recommendedName>
        <fullName evidence="3">Phage gp6-like head-tail connector protein</fullName>
    </recommendedName>
</protein>
<dbReference type="RefSeq" id="WP_144979966.1">
    <property type="nucleotide sequence ID" value="NZ_CP037920.1"/>
</dbReference>
<sequence length="220" mass="24394">MALTSRANIKTMIGVGDTSLDNVIDLLIPQADAIIKGYLQRDVEQVTYTEFYNGTGNQALILNQAPVQEIISVHEDRDGYYGDGMDAFPASAALTQGIDFVLRKDEITVATVSKSGILYRIGKTWFRPRYRQHRQLSNAPGIGIGNIKVSYIAGWSVVPTDIQFAANKLVISMLESRSKAGRLQSENIEDYSYRLANGEDEVQALDSVKTSLARYKRIVI</sequence>
<evidence type="ECO:0000313" key="1">
    <source>
        <dbReference type="EMBL" id="QDT94743.1"/>
    </source>
</evidence>